<dbReference type="RefSeq" id="WP_048795012.1">
    <property type="nucleotide sequence ID" value="NZ_CADDTT010000058.1"/>
</dbReference>
<dbReference type="EMBL" id="VOUQ01000002">
    <property type="protein sequence ID" value="TXE36495.1"/>
    <property type="molecule type" value="Genomic_DNA"/>
</dbReference>
<dbReference type="Proteomes" id="UP000321126">
    <property type="component" value="Unassembled WGS sequence"/>
</dbReference>
<evidence type="ECO:0000313" key="3">
    <source>
        <dbReference type="Proteomes" id="UP000050489"/>
    </source>
</evidence>
<evidence type="ECO:0000313" key="1">
    <source>
        <dbReference type="EMBL" id="OCO80395.1"/>
    </source>
</evidence>
<protein>
    <submittedName>
        <fullName evidence="2">Uncharacterized protein</fullName>
    </submittedName>
</protein>
<reference evidence="1" key="2">
    <citation type="journal article" date="2017" name="PLoS ONE">
        <title>Genomic and phenotypic characterisation of fluoroquinolone resistance mechanisms in Enterobacteriaceae in Durban, South Africa.</title>
        <authorList>
            <person name="Osei Sekyere J."/>
            <person name="Amoako D.G."/>
        </authorList>
    </citation>
    <scope>NUCLEOTIDE SEQUENCE</scope>
    <source>
        <strain evidence="1">945174350</strain>
    </source>
</reference>
<comment type="caution">
    <text evidence="2">The sequence shown here is derived from an EMBL/GenBank/DDBJ whole genome shotgun (WGS) entry which is preliminary data.</text>
</comment>
<reference evidence="2 4" key="3">
    <citation type="submission" date="2019-07" db="EMBL/GenBank/DDBJ databases">
        <title>Serratia strains were isolated from fresh produce.</title>
        <authorList>
            <person name="Cho G.-S."/>
            <person name="Stein M."/>
            <person name="Lee W."/>
            <person name="Suh S.H."/>
            <person name="Franz C.M.A.P."/>
        </authorList>
    </citation>
    <scope>NUCLEOTIDE SEQUENCE [LARGE SCALE GENOMIC DNA]</scope>
    <source>
        <strain evidence="2 4">S16</strain>
    </source>
</reference>
<evidence type="ECO:0000313" key="4">
    <source>
        <dbReference type="Proteomes" id="UP000321126"/>
    </source>
</evidence>
<proteinExistence type="predicted"/>
<evidence type="ECO:0000313" key="2">
    <source>
        <dbReference type="EMBL" id="TXE36495.1"/>
    </source>
</evidence>
<dbReference type="AlphaFoldDB" id="A0A5C7CRP7"/>
<organism evidence="2 4">
    <name type="scientific">Serratia marcescens</name>
    <dbReference type="NCBI Taxonomy" id="615"/>
    <lineage>
        <taxon>Bacteria</taxon>
        <taxon>Pseudomonadati</taxon>
        <taxon>Pseudomonadota</taxon>
        <taxon>Gammaproteobacteria</taxon>
        <taxon>Enterobacterales</taxon>
        <taxon>Yersiniaceae</taxon>
        <taxon>Serratia</taxon>
    </lineage>
</organism>
<sequence length="61" mass="6938">MLTLIGFLLLVSPCGHDACDALPVSERIYSSFDQCERMREAIQLRRPRAVLYCDGVYSTEK</sequence>
<gene>
    <name evidence="1" type="ORF">AN695_0205810</name>
    <name evidence="2" type="ORF">FOT62_05825</name>
</gene>
<accession>A0A5C7CRP7</accession>
<dbReference type="EMBL" id="LJEX02000136">
    <property type="protein sequence ID" value="OCO80395.1"/>
    <property type="molecule type" value="Genomic_DNA"/>
</dbReference>
<dbReference type="Proteomes" id="UP000050489">
    <property type="component" value="Unassembled WGS sequence"/>
</dbReference>
<name>A0A5C7CRP7_SERMA</name>
<reference evidence="3" key="1">
    <citation type="submission" date="2016-04" db="EMBL/GenBank/DDBJ databases">
        <authorList>
            <person name="Osei Sekyere J."/>
            <person name="Sivertsen A."/>
            <person name="Pedersen A.T."/>
            <person name="Sundsfjord A."/>
        </authorList>
    </citation>
    <scope>NUCLEOTIDE SEQUENCE [LARGE SCALE GENOMIC DNA]</scope>
    <source>
        <strain evidence="3">945174350</strain>
    </source>
</reference>